<evidence type="ECO:0000313" key="2">
    <source>
        <dbReference type="EMBL" id="SDD06770.1"/>
    </source>
</evidence>
<feature type="region of interest" description="Disordered" evidence="1">
    <location>
        <begin position="1"/>
        <end position="32"/>
    </location>
</feature>
<dbReference type="Proteomes" id="UP000198995">
    <property type="component" value="Unassembled WGS sequence"/>
</dbReference>
<dbReference type="RefSeq" id="WP_091790790.1">
    <property type="nucleotide sequence ID" value="NZ_FNAF01000001.1"/>
</dbReference>
<evidence type="ECO:0000256" key="1">
    <source>
        <dbReference type="SAM" id="MobiDB-lite"/>
    </source>
</evidence>
<name>A0A1G6RQ10_PEPNI</name>
<feature type="compositionally biased region" description="Pro residues" evidence="1">
    <location>
        <begin position="69"/>
        <end position="88"/>
    </location>
</feature>
<reference evidence="2 3" key="1">
    <citation type="submission" date="2016-10" db="EMBL/GenBank/DDBJ databases">
        <authorList>
            <person name="de Groot N.N."/>
        </authorList>
    </citation>
    <scope>NUCLEOTIDE SEQUENCE [LARGE SCALE GENOMIC DNA]</scope>
    <source>
        <strain evidence="2 3">DSM 20475</strain>
    </source>
</reference>
<evidence type="ECO:0000313" key="3">
    <source>
        <dbReference type="Proteomes" id="UP000198995"/>
    </source>
</evidence>
<proteinExistence type="predicted"/>
<accession>A0A1G6RQ10</accession>
<organism evidence="2 3">
    <name type="scientific">Peptococcus niger</name>
    <dbReference type="NCBI Taxonomy" id="2741"/>
    <lineage>
        <taxon>Bacteria</taxon>
        <taxon>Bacillati</taxon>
        <taxon>Bacillota</taxon>
        <taxon>Clostridia</taxon>
        <taxon>Eubacteriales</taxon>
        <taxon>Peptococcaceae</taxon>
        <taxon>Peptococcus</taxon>
    </lineage>
</organism>
<protein>
    <submittedName>
        <fullName evidence="2">Uncharacterized protein</fullName>
    </submittedName>
</protein>
<dbReference type="STRING" id="2741.SAMN04489866_10189"/>
<keyword evidence="3" id="KW-1185">Reference proteome</keyword>
<gene>
    <name evidence="2" type="ORF">SAMN04489866_10189</name>
</gene>
<feature type="region of interest" description="Disordered" evidence="1">
    <location>
        <begin position="62"/>
        <end position="94"/>
    </location>
</feature>
<feature type="compositionally biased region" description="Basic and acidic residues" evidence="1">
    <location>
        <begin position="15"/>
        <end position="24"/>
    </location>
</feature>
<dbReference type="EMBL" id="FNAF01000001">
    <property type="protein sequence ID" value="SDD06770.1"/>
    <property type="molecule type" value="Genomic_DNA"/>
</dbReference>
<sequence>MSEEKFNGAIISFDGEFRSSRDAPPEPSQEEILQEKLSKLSEKLDRQSAALLQIGMSVVKPPDASEIPEVPPVPPAPTSPAGAPPVPDGMPDAETLKKLMGTS</sequence>
<dbReference type="AlphaFoldDB" id="A0A1G6RQ10"/>